<evidence type="ECO:0008006" key="4">
    <source>
        <dbReference type="Google" id="ProtNLM"/>
    </source>
</evidence>
<reference evidence="3" key="1">
    <citation type="journal article" date="2015" name="Nat. Genet.">
        <title>The genome and transcriptome of the zoonotic hookworm Ancylostoma ceylanicum identify infection-specific gene families.</title>
        <authorList>
            <person name="Schwarz E.M."/>
            <person name="Hu Y."/>
            <person name="Antoshechkin I."/>
            <person name="Miller M.M."/>
            <person name="Sternberg P.W."/>
            <person name="Aroian R.V."/>
        </authorList>
    </citation>
    <scope>NUCLEOTIDE SEQUENCE</scope>
    <source>
        <strain evidence="3">HY135</strain>
    </source>
</reference>
<gene>
    <name evidence="2" type="primary">Acey_s0019.g3889</name>
    <name evidence="2" type="ORF">Y032_0019g3889</name>
</gene>
<accession>A0A016V4C5</accession>
<protein>
    <recommendedName>
        <fullName evidence="4">Secreted protein</fullName>
    </recommendedName>
</protein>
<evidence type="ECO:0000256" key="1">
    <source>
        <dbReference type="SAM" id="SignalP"/>
    </source>
</evidence>
<proteinExistence type="predicted"/>
<organism evidence="2 3">
    <name type="scientific">Ancylostoma ceylanicum</name>
    <dbReference type="NCBI Taxonomy" id="53326"/>
    <lineage>
        <taxon>Eukaryota</taxon>
        <taxon>Metazoa</taxon>
        <taxon>Ecdysozoa</taxon>
        <taxon>Nematoda</taxon>
        <taxon>Chromadorea</taxon>
        <taxon>Rhabditida</taxon>
        <taxon>Rhabditina</taxon>
        <taxon>Rhabditomorpha</taxon>
        <taxon>Strongyloidea</taxon>
        <taxon>Ancylostomatidae</taxon>
        <taxon>Ancylostomatinae</taxon>
        <taxon>Ancylostoma</taxon>
    </lineage>
</organism>
<evidence type="ECO:0000313" key="3">
    <source>
        <dbReference type="Proteomes" id="UP000024635"/>
    </source>
</evidence>
<comment type="caution">
    <text evidence="2">The sequence shown here is derived from an EMBL/GenBank/DDBJ whole genome shotgun (WGS) entry which is preliminary data.</text>
</comment>
<keyword evidence="1" id="KW-0732">Signal</keyword>
<feature type="signal peptide" evidence="1">
    <location>
        <begin position="1"/>
        <end position="18"/>
    </location>
</feature>
<sequence length="107" mass="12453">MRLLTISLFCLLVRFNSAAILNLRPKQVVNSSKRLFFVFNASFPCGVRNHSSVAIPLVLHNFLSLSWTSQQSLQVPAYVFFWFMHLLLDRECIAVKRICLKKNSHKW</sequence>
<dbReference type="EMBL" id="JARK01001355">
    <property type="protein sequence ID" value="EYC21548.1"/>
    <property type="molecule type" value="Genomic_DNA"/>
</dbReference>
<dbReference type="AlphaFoldDB" id="A0A016V4C5"/>
<keyword evidence="3" id="KW-1185">Reference proteome</keyword>
<feature type="chain" id="PRO_5001488911" description="Secreted protein" evidence="1">
    <location>
        <begin position="19"/>
        <end position="107"/>
    </location>
</feature>
<dbReference type="Proteomes" id="UP000024635">
    <property type="component" value="Unassembled WGS sequence"/>
</dbReference>
<evidence type="ECO:0000313" key="2">
    <source>
        <dbReference type="EMBL" id="EYC21548.1"/>
    </source>
</evidence>
<name>A0A016V4C5_9BILA</name>